<feature type="transmembrane region" description="Helical" evidence="6">
    <location>
        <begin position="427"/>
        <end position="448"/>
    </location>
</feature>
<dbReference type="EMBL" id="JAFIMU010000010">
    <property type="protein sequence ID" value="MBN8232317.1"/>
    <property type="molecule type" value="Genomic_DNA"/>
</dbReference>
<dbReference type="RefSeq" id="WP_207056838.1">
    <property type="nucleotide sequence ID" value="NZ_JAFIMU010000010.1"/>
</dbReference>
<evidence type="ECO:0000256" key="6">
    <source>
        <dbReference type="SAM" id="Phobius"/>
    </source>
</evidence>
<feature type="transmembrane region" description="Helical" evidence="6">
    <location>
        <begin position="569"/>
        <end position="588"/>
    </location>
</feature>
<dbReference type="Proteomes" id="UP000664052">
    <property type="component" value="Unassembled WGS sequence"/>
</dbReference>
<dbReference type="InterPro" id="IPR011701">
    <property type="entry name" value="MFS"/>
</dbReference>
<feature type="transmembrane region" description="Helical" evidence="6">
    <location>
        <begin position="367"/>
        <end position="387"/>
    </location>
</feature>
<evidence type="ECO:0000256" key="5">
    <source>
        <dbReference type="ARBA" id="ARBA00023136"/>
    </source>
</evidence>
<dbReference type="InterPro" id="IPR020846">
    <property type="entry name" value="MFS_dom"/>
</dbReference>
<dbReference type="InterPro" id="IPR001958">
    <property type="entry name" value="Tet-R_TetA/multi-R_MdtG-like"/>
</dbReference>
<keyword evidence="3 6" id="KW-0812">Transmembrane</keyword>
<keyword evidence="4 6" id="KW-1133">Transmembrane helix</keyword>
<feature type="transmembrane region" description="Helical" evidence="6">
    <location>
        <begin position="454"/>
        <end position="475"/>
    </location>
</feature>
<dbReference type="InterPro" id="IPR036259">
    <property type="entry name" value="MFS_trans_sf"/>
</dbReference>
<name>A0ABS3DLW5_9BACT</name>
<keyword evidence="9" id="KW-1185">Reference proteome</keyword>
<feature type="transmembrane region" description="Helical" evidence="6">
    <location>
        <begin position="537"/>
        <end position="557"/>
    </location>
</feature>
<proteinExistence type="predicted"/>
<evidence type="ECO:0000256" key="1">
    <source>
        <dbReference type="ARBA" id="ARBA00004651"/>
    </source>
</evidence>
<feature type="transmembrane region" description="Helical" evidence="6">
    <location>
        <begin position="336"/>
        <end position="355"/>
    </location>
</feature>
<sequence length="697" mass="73961">MSPASDGGLSRGRIWQVSLSSTLLIVATLVAASLQASHLFEESLRPDLRAKAETLAETVALQFRRAADLGIPVTRLGAADAYLDDAAAGHEELRYIGFASSEGRMLYASRELKTRPESFFDRMKEAHTHEESRGLARLEGAMDLAYPVESRGRVIGRLHLGIDAGYVEQRLQEIHTDILITLFVTALVTIEVLMALMGLLVIRPLRLLHRLLALGSAGDFTRLARLRLHDEATRALAAAARLVRGLNVRHAALTERVAQARRKGKPGEAVEQALAALGEKFRFGDPKSPAALEEPETGDLRLPLFIYLFGSELSRSFWPLYVKQLYQPGPFFSESFIVALPMSLWVTAMVLCTPLGGRLLNTRGSRVALLAGMVPSALGLALTGQSSSLTELFLWRIVTAGGYGIVTATALLHVARTSRQSHGARSMGVFVGASTAASVCGTAIGGILADRIGYGATFGVAAALVCLSMVLVGLLTPDSGPREAAEHRPVAAYLGILKRGRVLLFILLAAMPVRLVLTGFLFFLTPLRLHELGFSEAAIGRLMMGSFISTVFATPVVSLLADRFGWHRGMMLAGGASSGLGVLLFASAGGPWPLLASVLLVGLGQALAATPLLASVPPLFAEECAGFGLDALLSVFRIIERVGSLAGPLLAAALLSASGFVRCAHAIGTGMLVLTAGLAAYLFVRSLPPSTPTPKAP</sequence>
<gene>
    <name evidence="8" type="ORF">JYK02_32875</name>
</gene>
<dbReference type="PROSITE" id="PS50850">
    <property type="entry name" value="MFS"/>
    <property type="match status" value="1"/>
</dbReference>
<feature type="transmembrane region" description="Helical" evidence="6">
    <location>
        <begin position="393"/>
        <end position="415"/>
    </location>
</feature>
<evidence type="ECO:0000256" key="3">
    <source>
        <dbReference type="ARBA" id="ARBA00022692"/>
    </source>
</evidence>
<feature type="transmembrane region" description="Helical" evidence="6">
    <location>
        <begin position="178"/>
        <end position="202"/>
    </location>
</feature>
<dbReference type="Gene3D" id="1.20.1250.20">
    <property type="entry name" value="MFS general substrate transporter like domains"/>
    <property type="match status" value="2"/>
</dbReference>
<dbReference type="PANTHER" id="PTHR43124:SF3">
    <property type="entry name" value="CHLORAMPHENICOL EFFLUX PUMP RV0191"/>
    <property type="match status" value="1"/>
</dbReference>
<dbReference type="InterPro" id="IPR050189">
    <property type="entry name" value="MFS_Efflux_Transporters"/>
</dbReference>
<dbReference type="PRINTS" id="PR01035">
    <property type="entry name" value="TCRTETA"/>
</dbReference>
<feature type="transmembrane region" description="Helical" evidence="6">
    <location>
        <begin position="666"/>
        <end position="684"/>
    </location>
</feature>
<dbReference type="SUPFAM" id="SSF103473">
    <property type="entry name" value="MFS general substrate transporter"/>
    <property type="match status" value="1"/>
</dbReference>
<protein>
    <submittedName>
        <fullName evidence="8">MFS transporter</fullName>
    </submittedName>
</protein>
<keyword evidence="5 6" id="KW-0472">Membrane</keyword>
<evidence type="ECO:0000259" key="7">
    <source>
        <dbReference type="PROSITE" id="PS50850"/>
    </source>
</evidence>
<feature type="domain" description="Major facilitator superfamily (MFS) profile" evidence="7">
    <location>
        <begin position="296"/>
        <end position="692"/>
    </location>
</feature>
<reference evidence="8 9" key="1">
    <citation type="submission" date="2021-02" db="EMBL/GenBank/DDBJ databases">
        <title>De Novo genome assembly of isolated myxobacteria.</title>
        <authorList>
            <person name="Stevens D.C."/>
        </authorList>
    </citation>
    <scope>NUCLEOTIDE SEQUENCE [LARGE SCALE GENOMIC DNA]</scope>
    <source>
        <strain evidence="8 9">ATCC 29039</strain>
    </source>
</reference>
<dbReference type="Pfam" id="PF07690">
    <property type="entry name" value="MFS_1"/>
    <property type="match status" value="1"/>
</dbReference>
<evidence type="ECO:0000256" key="2">
    <source>
        <dbReference type="ARBA" id="ARBA00022475"/>
    </source>
</evidence>
<evidence type="ECO:0000256" key="4">
    <source>
        <dbReference type="ARBA" id="ARBA00022989"/>
    </source>
</evidence>
<evidence type="ECO:0000313" key="9">
    <source>
        <dbReference type="Proteomes" id="UP000664052"/>
    </source>
</evidence>
<organism evidence="8 9">
    <name type="scientific">Corallococcus macrosporus</name>
    <dbReference type="NCBI Taxonomy" id="35"/>
    <lineage>
        <taxon>Bacteria</taxon>
        <taxon>Pseudomonadati</taxon>
        <taxon>Myxococcota</taxon>
        <taxon>Myxococcia</taxon>
        <taxon>Myxococcales</taxon>
        <taxon>Cystobacterineae</taxon>
        <taxon>Myxococcaceae</taxon>
        <taxon>Corallococcus</taxon>
    </lineage>
</organism>
<comment type="subcellular location">
    <subcellularLocation>
        <location evidence="1">Cell membrane</location>
        <topology evidence="1">Multi-pass membrane protein</topology>
    </subcellularLocation>
</comment>
<accession>A0ABS3DLW5</accession>
<feature type="transmembrane region" description="Helical" evidence="6">
    <location>
        <begin position="502"/>
        <end position="525"/>
    </location>
</feature>
<keyword evidence="2" id="KW-1003">Cell membrane</keyword>
<evidence type="ECO:0000313" key="8">
    <source>
        <dbReference type="EMBL" id="MBN8232317.1"/>
    </source>
</evidence>
<comment type="caution">
    <text evidence="8">The sequence shown here is derived from an EMBL/GenBank/DDBJ whole genome shotgun (WGS) entry which is preliminary data.</text>
</comment>
<feature type="transmembrane region" description="Helical" evidence="6">
    <location>
        <begin position="642"/>
        <end position="660"/>
    </location>
</feature>
<dbReference type="PANTHER" id="PTHR43124">
    <property type="entry name" value="PURINE EFFLUX PUMP PBUE"/>
    <property type="match status" value="1"/>
</dbReference>